<proteinExistence type="predicted"/>
<dbReference type="AlphaFoldDB" id="A0A1I0AQ76"/>
<sequence length="166" mass="18029">MTHRKVSLLASGLTAFSMLAAHSLPVLAAEYQQGDVAIEHPWSRPTPPGTPVGVGYMTIHNHGDQSVTLVAGETPVAGQVSIHETVMHDGLMKMQPLPDGLTVSAGETVVLKPHSFHLMLEQLKRPLAEGEEVPLTLQFEGMEPMEIILQVQQMDAMPSKMDHSDH</sequence>
<name>A0A1I0AQ76_9GAMM</name>
<dbReference type="InterPro" id="IPR036182">
    <property type="entry name" value="PCuAC_sf"/>
</dbReference>
<organism evidence="2 3">
    <name type="scientific">Marinobacter segnicrescens</name>
    <dbReference type="NCBI Taxonomy" id="430453"/>
    <lineage>
        <taxon>Bacteria</taxon>
        <taxon>Pseudomonadati</taxon>
        <taxon>Pseudomonadota</taxon>
        <taxon>Gammaproteobacteria</taxon>
        <taxon>Pseudomonadales</taxon>
        <taxon>Marinobacteraceae</taxon>
        <taxon>Marinobacter</taxon>
    </lineage>
</organism>
<dbReference type="PANTHER" id="PTHR36302">
    <property type="entry name" value="BLR7088 PROTEIN"/>
    <property type="match status" value="1"/>
</dbReference>
<evidence type="ECO:0008006" key="4">
    <source>
        <dbReference type="Google" id="ProtNLM"/>
    </source>
</evidence>
<accession>A0A1I0AQ76</accession>
<dbReference type="InterPro" id="IPR058248">
    <property type="entry name" value="Lxx211020-like"/>
</dbReference>
<dbReference type="Gene3D" id="2.60.40.1890">
    <property type="entry name" value="PCu(A)C copper chaperone"/>
    <property type="match status" value="1"/>
</dbReference>
<evidence type="ECO:0000313" key="3">
    <source>
        <dbReference type="Proteomes" id="UP000198762"/>
    </source>
</evidence>
<dbReference type="InterPro" id="IPR007410">
    <property type="entry name" value="LpqE-like"/>
</dbReference>
<gene>
    <name evidence="2" type="ORF">SAMN04487962_10351</name>
</gene>
<keyword evidence="1" id="KW-0732">Signal</keyword>
<keyword evidence="3" id="KW-1185">Reference proteome</keyword>
<dbReference type="RefSeq" id="WP_245742470.1">
    <property type="nucleotide sequence ID" value="NZ_FOHZ01000003.1"/>
</dbReference>
<dbReference type="PANTHER" id="PTHR36302:SF1">
    <property type="entry name" value="COPPER CHAPERONE PCU(A)C"/>
    <property type="match status" value="1"/>
</dbReference>
<dbReference type="Pfam" id="PF04314">
    <property type="entry name" value="PCuAC"/>
    <property type="match status" value="1"/>
</dbReference>
<reference evidence="3" key="1">
    <citation type="submission" date="2016-10" db="EMBL/GenBank/DDBJ databases">
        <authorList>
            <person name="Varghese N."/>
            <person name="Submissions S."/>
        </authorList>
    </citation>
    <scope>NUCLEOTIDE SEQUENCE [LARGE SCALE GENOMIC DNA]</scope>
    <source>
        <strain evidence="3">CGMCC 1.6489</strain>
    </source>
</reference>
<dbReference type="Proteomes" id="UP000198762">
    <property type="component" value="Unassembled WGS sequence"/>
</dbReference>
<dbReference type="EMBL" id="FOHZ01000003">
    <property type="protein sequence ID" value="SES96065.1"/>
    <property type="molecule type" value="Genomic_DNA"/>
</dbReference>
<dbReference type="SUPFAM" id="SSF110087">
    <property type="entry name" value="DR1885-like metal-binding protein"/>
    <property type="match status" value="1"/>
</dbReference>
<protein>
    <recommendedName>
        <fullName evidence="4">Copper(I)-binding protein</fullName>
    </recommendedName>
</protein>
<evidence type="ECO:0000256" key="1">
    <source>
        <dbReference type="SAM" id="SignalP"/>
    </source>
</evidence>
<feature type="chain" id="PRO_5011434965" description="Copper(I)-binding protein" evidence="1">
    <location>
        <begin position="29"/>
        <end position="166"/>
    </location>
</feature>
<dbReference type="STRING" id="430453.SAMN04487962_10351"/>
<feature type="signal peptide" evidence="1">
    <location>
        <begin position="1"/>
        <end position="28"/>
    </location>
</feature>
<evidence type="ECO:0000313" key="2">
    <source>
        <dbReference type="EMBL" id="SES96065.1"/>
    </source>
</evidence>